<evidence type="ECO:0000256" key="9">
    <source>
        <dbReference type="ARBA" id="ARBA00022723"/>
    </source>
</evidence>
<evidence type="ECO:0000313" key="16">
    <source>
        <dbReference type="Proteomes" id="UP000095228"/>
    </source>
</evidence>
<evidence type="ECO:0000256" key="13">
    <source>
        <dbReference type="SAM" id="MobiDB-lite"/>
    </source>
</evidence>
<feature type="region of interest" description="Regulatory domain" evidence="12">
    <location>
        <begin position="406"/>
        <end position="538"/>
    </location>
</feature>
<dbReference type="AlphaFoldDB" id="A0A1D8AZN5"/>
<keyword evidence="8 12" id="KW-0808">Transferase</keyword>
<keyword evidence="10 12" id="KW-0464">Manganese</keyword>
<dbReference type="PANTHER" id="PTHR10277:SF9">
    <property type="entry name" value="2-ISOPROPYLMALATE SYNTHASE 1, CHLOROPLASTIC-RELATED"/>
    <property type="match status" value="1"/>
</dbReference>
<dbReference type="GO" id="GO:0030145">
    <property type="term" value="F:manganese ion binding"/>
    <property type="evidence" value="ECO:0007669"/>
    <property type="project" value="UniProtKB-UniRule"/>
</dbReference>
<feature type="binding site" evidence="12">
    <location>
        <position position="219"/>
    </location>
    <ligand>
        <name>Mn(2+)</name>
        <dbReference type="ChEBI" id="CHEBI:29035"/>
    </ligand>
</feature>
<dbReference type="SUPFAM" id="SSF110921">
    <property type="entry name" value="2-isopropylmalate synthase LeuA, allosteric (dimerisation) domain"/>
    <property type="match status" value="1"/>
</dbReference>
<dbReference type="Pfam" id="PF22617">
    <property type="entry name" value="HCS_D2"/>
    <property type="match status" value="1"/>
</dbReference>
<comment type="cofactor">
    <cofactor evidence="12">
        <name>Mn(2+)</name>
        <dbReference type="ChEBI" id="CHEBI:29035"/>
    </cofactor>
</comment>
<feature type="domain" description="Pyruvate carboxyltransferase" evidence="14">
    <location>
        <begin position="9"/>
        <end position="282"/>
    </location>
</feature>
<dbReference type="Proteomes" id="UP000095228">
    <property type="component" value="Chromosome"/>
</dbReference>
<dbReference type="OrthoDB" id="9804858at2"/>
<organism evidence="15 16">
    <name type="scientific">Lacunisphaera limnophila</name>
    <dbReference type="NCBI Taxonomy" id="1838286"/>
    <lineage>
        <taxon>Bacteria</taxon>
        <taxon>Pseudomonadati</taxon>
        <taxon>Verrucomicrobiota</taxon>
        <taxon>Opitutia</taxon>
        <taxon>Opitutales</taxon>
        <taxon>Opitutaceae</taxon>
        <taxon>Lacunisphaera</taxon>
    </lineage>
</organism>
<evidence type="ECO:0000256" key="1">
    <source>
        <dbReference type="ARBA" id="ARBA00004689"/>
    </source>
</evidence>
<dbReference type="GO" id="GO:0005737">
    <property type="term" value="C:cytoplasm"/>
    <property type="evidence" value="ECO:0007669"/>
    <property type="project" value="UniProtKB-UniRule"/>
</dbReference>
<comment type="pathway">
    <text evidence="1 12">Amino-acid biosynthesis; L-leucine biosynthesis; L-leucine from 3-methyl-2-oxobutanoate: step 1/4.</text>
</comment>
<dbReference type="InterPro" id="IPR054691">
    <property type="entry name" value="LeuA/HCS_post-cat"/>
</dbReference>
<evidence type="ECO:0000256" key="6">
    <source>
        <dbReference type="ARBA" id="ARBA00022490"/>
    </source>
</evidence>
<dbReference type="PROSITE" id="PS00815">
    <property type="entry name" value="AIPM_HOMOCIT_SYNTH_1"/>
    <property type="match status" value="1"/>
</dbReference>
<dbReference type="InterPro" id="IPR013709">
    <property type="entry name" value="2-isopropylmalate_synth_dimer"/>
</dbReference>
<keyword evidence="9 12" id="KW-0479">Metal-binding</keyword>
<evidence type="ECO:0000256" key="3">
    <source>
        <dbReference type="ARBA" id="ARBA00012973"/>
    </source>
</evidence>
<comment type="subunit">
    <text evidence="12">Homodimer.</text>
</comment>
<dbReference type="Pfam" id="PF08502">
    <property type="entry name" value="LeuA_dimer"/>
    <property type="match status" value="1"/>
</dbReference>
<dbReference type="PROSITE" id="PS50991">
    <property type="entry name" value="PYR_CT"/>
    <property type="match status" value="1"/>
</dbReference>
<feature type="binding site" evidence="12">
    <location>
        <position position="253"/>
    </location>
    <ligand>
        <name>Mn(2+)</name>
        <dbReference type="ChEBI" id="CHEBI:29035"/>
    </ligand>
</feature>
<dbReference type="SUPFAM" id="SSF51569">
    <property type="entry name" value="Aldolase"/>
    <property type="match status" value="1"/>
</dbReference>
<feature type="binding site" evidence="12">
    <location>
        <position position="18"/>
    </location>
    <ligand>
        <name>Mn(2+)</name>
        <dbReference type="ChEBI" id="CHEBI:29035"/>
    </ligand>
</feature>
<sequence length="538" mass="56941">MNPSSSSYVRIFDTSLRDGEQAPGASMTSAEKLEVARALARLGVDVIEAGFPAASPDDLAAVQTIAAEVGQAPVAGRPQAEPPIICGLARCTKNDIDAAWQGVKGAKHPRIHTFLATSDLHLKHKLRMTREEMTAKAVEMVSYARSLCADIEFSPEDAGRSDPEFLYTVLEAVIKAGATTLNIPDTVGYTMPDEFGALIAGIIKHTPGAKDVIISVHCHDDLGLAVANSVAGLRAGARQAECTINGIGERAGNASLEEIVMALRTRADKIGLQTGIDATQLCRTSKLVSRSTSYPVPPNKSIVGANAFAHESGIHQDGMIKNAQTYEIMRPEDVGATQTMLVLGKHSGRAAFSKRLAELGYPLEGDALLKAFNEFKKLADRKKAVLDADLITLASDERATVPELWALDTLQVVCGTTGLPTATVRLRDPDGAIHVKASVGTGPVDATYKAIDAIVKLPVTLLEFGINGVTEGIDALAEASVRVRHDEQRSSHGHGADTDIVVASAKAYVAAINHVLSRQASGRAQHPQKTTGTPEVHA</sequence>
<keyword evidence="7 12" id="KW-0028">Amino-acid biosynthesis</keyword>
<evidence type="ECO:0000256" key="5">
    <source>
        <dbReference type="ARBA" id="ARBA00022430"/>
    </source>
</evidence>
<dbReference type="Pfam" id="PF00682">
    <property type="entry name" value="HMGL-like"/>
    <property type="match status" value="1"/>
</dbReference>
<dbReference type="Gene3D" id="3.20.20.70">
    <property type="entry name" value="Aldolase class I"/>
    <property type="match status" value="1"/>
</dbReference>
<dbReference type="InterPro" id="IPR005671">
    <property type="entry name" value="LeuA_bact_synth"/>
</dbReference>
<dbReference type="InterPro" id="IPR013785">
    <property type="entry name" value="Aldolase_TIM"/>
</dbReference>
<dbReference type="CDD" id="cd07940">
    <property type="entry name" value="DRE_TIM_IPMS"/>
    <property type="match status" value="1"/>
</dbReference>
<reference evidence="15 16" key="1">
    <citation type="submission" date="2016-06" db="EMBL/GenBank/DDBJ databases">
        <title>Three novel species with peptidoglycan cell walls form the new genus Lacunisphaera gen. nov. in the family Opitutaceae of the verrucomicrobial subdivision 4.</title>
        <authorList>
            <person name="Rast P."/>
            <person name="Gloeckner I."/>
            <person name="Jogler M."/>
            <person name="Boedeker C."/>
            <person name="Jeske O."/>
            <person name="Wiegand S."/>
            <person name="Reinhardt R."/>
            <person name="Schumann P."/>
            <person name="Rohde M."/>
            <person name="Spring S."/>
            <person name="Gloeckner F.O."/>
            <person name="Jogler C."/>
        </authorList>
    </citation>
    <scope>NUCLEOTIDE SEQUENCE [LARGE SCALE GENOMIC DNA]</scope>
    <source>
        <strain evidence="15 16">IG16b</strain>
    </source>
</reference>
<keyword evidence="6 12" id="KW-0963">Cytoplasm</keyword>
<evidence type="ECO:0000256" key="4">
    <source>
        <dbReference type="ARBA" id="ARBA00018198"/>
    </source>
</evidence>
<keyword evidence="11 12" id="KW-0100">Branched-chain amino acid biosynthesis</keyword>
<dbReference type="STRING" id="1838286.Verru16b_03454"/>
<dbReference type="NCBIfam" id="NF002086">
    <property type="entry name" value="PRK00915.1-3"/>
    <property type="match status" value="1"/>
</dbReference>
<evidence type="ECO:0000256" key="8">
    <source>
        <dbReference type="ARBA" id="ARBA00022679"/>
    </source>
</evidence>
<evidence type="ECO:0000256" key="2">
    <source>
        <dbReference type="ARBA" id="ARBA00009396"/>
    </source>
</evidence>
<evidence type="ECO:0000256" key="11">
    <source>
        <dbReference type="ARBA" id="ARBA00023304"/>
    </source>
</evidence>
<accession>A0A1D8AZN5</accession>
<feature type="region of interest" description="Disordered" evidence="13">
    <location>
        <begin position="519"/>
        <end position="538"/>
    </location>
</feature>
<dbReference type="FunFam" id="1.10.238.260:FF:000001">
    <property type="entry name" value="2-isopropylmalate synthase"/>
    <property type="match status" value="1"/>
</dbReference>
<dbReference type="Gene3D" id="3.30.160.270">
    <property type="match status" value="1"/>
</dbReference>
<dbReference type="GO" id="GO:0003852">
    <property type="term" value="F:2-isopropylmalate synthase activity"/>
    <property type="evidence" value="ECO:0007669"/>
    <property type="project" value="UniProtKB-UniRule"/>
</dbReference>
<proteinExistence type="inferred from homology"/>
<dbReference type="InterPro" id="IPR036230">
    <property type="entry name" value="LeuA_allosteric_dom_sf"/>
</dbReference>
<evidence type="ECO:0000313" key="15">
    <source>
        <dbReference type="EMBL" id="AOS46350.1"/>
    </source>
</evidence>
<evidence type="ECO:0000256" key="10">
    <source>
        <dbReference type="ARBA" id="ARBA00023211"/>
    </source>
</evidence>
<name>A0A1D8AZN5_9BACT</name>
<dbReference type="HAMAP" id="MF_01025">
    <property type="entry name" value="LeuA_type1"/>
    <property type="match status" value="1"/>
</dbReference>
<dbReference type="FunFam" id="3.20.20.70:FF:000010">
    <property type="entry name" value="2-isopropylmalate synthase"/>
    <property type="match status" value="1"/>
</dbReference>
<dbReference type="InterPro" id="IPR002034">
    <property type="entry name" value="AIPM/Hcit_synth_CS"/>
</dbReference>
<dbReference type="SMART" id="SM00917">
    <property type="entry name" value="LeuA_dimer"/>
    <property type="match status" value="1"/>
</dbReference>
<dbReference type="KEGG" id="obg:Verru16b_03454"/>
<dbReference type="GO" id="GO:0009098">
    <property type="term" value="P:L-leucine biosynthetic process"/>
    <property type="evidence" value="ECO:0007669"/>
    <property type="project" value="UniProtKB-UniRule"/>
</dbReference>
<dbReference type="EMBL" id="CP016094">
    <property type="protein sequence ID" value="AOS46350.1"/>
    <property type="molecule type" value="Genomic_DNA"/>
</dbReference>
<keyword evidence="16" id="KW-1185">Reference proteome</keyword>
<dbReference type="InterPro" id="IPR000891">
    <property type="entry name" value="PYR_CT"/>
</dbReference>
<gene>
    <name evidence="15" type="primary">leuA_2</name>
    <name evidence="12" type="synonym">leuA</name>
    <name evidence="15" type="ORF">Verru16b_03454</name>
</gene>
<dbReference type="Gene3D" id="1.10.238.260">
    <property type="match status" value="1"/>
</dbReference>
<dbReference type="PROSITE" id="PS00816">
    <property type="entry name" value="AIPM_HOMOCIT_SYNTH_2"/>
    <property type="match status" value="1"/>
</dbReference>
<dbReference type="UniPathway" id="UPA00048">
    <property type="reaction ID" value="UER00070"/>
</dbReference>
<comment type="function">
    <text evidence="12">Catalyzes the condensation of the acetyl group of acetyl-CoA with 3-methyl-2-oxobutanoate (2-ketoisovalerate) to form 3-carboxy-3-hydroxy-4-methylpentanoate (2-isopropylmalate).</text>
</comment>
<dbReference type="NCBIfam" id="TIGR00973">
    <property type="entry name" value="leuA_bact"/>
    <property type="match status" value="1"/>
</dbReference>
<dbReference type="InterPro" id="IPR050073">
    <property type="entry name" value="2-IPM_HCS-like"/>
</dbReference>
<comment type="catalytic activity">
    <reaction evidence="12">
        <text>3-methyl-2-oxobutanoate + acetyl-CoA + H2O = (2S)-2-isopropylmalate + CoA + H(+)</text>
        <dbReference type="Rhea" id="RHEA:21524"/>
        <dbReference type="ChEBI" id="CHEBI:1178"/>
        <dbReference type="ChEBI" id="CHEBI:11851"/>
        <dbReference type="ChEBI" id="CHEBI:15377"/>
        <dbReference type="ChEBI" id="CHEBI:15378"/>
        <dbReference type="ChEBI" id="CHEBI:57287"/>
        <dbReference type="ChEBI" id="CHEBI:57288"/>
        <dbReference type="EC" id="2.3.3.13"/>
    </reaction>
</comment>
<keyword evidence="5 12" id="KW-0432">Leucine biosynthesis</keyword>
<feature type="binding site" evidence="12">
    <location>
        <position position="217"/>
    </location>
    <ligand>
        <name>Mn(2+)</name>
        <dbReference type="ChEBI" id="CHEBI:29035"/>
    </ligand>
</feature>
<evidence type="ECO:0000256" key="12">
    <source>
        <dbReference type="HAMAP-Rule" id="MF_01025"/>
    </source>
</evidence>
<protein>
    <recommendedName>
        <fullName evidence="4 12">2-isopropylmalate synthase</fullName>
        <ecNumber evidence="3 12">2.3.3.13</ecNumber>
    </recommendedName>
    <alternativeName>
        <fullName evidence="12">Alpha-IPM synthase</fullName>
    </alternativeName>
    <alternativeName>
        <fullName evidence="12">Alpha-isopropylmalate synthase</fullName>
    </alternativeName>
</protein>
<dbReference type="PATRIC" id="fig|1838286.3.peg.3488"/>
<keyword evidence="15" id="KW-0012">Acyltransferase</keyword>
<evidence type="ECO:0000259" key="14">
    <source>
        <dbReference type="PROSITE" id="PS50991"/>
    </source>
</evidence>
<dbReference type="EC" id="2.3.3.13" evidence="3 12"/>
<dbReference type="PANTHER" id="PTHR10277">
    <property type="entry name" value="HOMOCITRATE SYNTHASE-RELATED"/>
    <property type="match status" value="1"/>
</dbReference>
<dbReference type="GO" id="GO:0003985">
    <property type="term" value="F:acetyl-CoA C-acetyltransferase activity"/>
    <property type="evidence" value="ECO:0007669"/>
    <property type="project" value="UniProtKB-UniRule"/>
</dbReference>
<evidence type="ECO:0000256" key="7">
    <source>
        <dbReference type="ARBA" id="ARBA00022605"/>
    </source>
</evidence>
<dbReference type="FunFam" id="3.30.160.270:FF:000001">
    <property type="entry name" value="2-isopropylmalate synthase"/>
    <property type="match status" value="1"/>
</dbReference>
<dbReference type="RefSeq" id="WP_069963413.1">
    <property type="nucleotide sequence ID" value="NZ_CP016094.1"/>
</dbReference>
<comment type="similarity">
    <text evidence="2 12">Belongs to the alpha-IPM synthase/homocitrate synthase family. LeuA type 1 subfamily.</text>
</comment>